<sequence length="233" mass="25984">MTVDVKYLLVIISGVLALSSCSSLRKMNSKDASASKPIVKNNPPHKITFLDNIEVRPGQMITSQHKTSGLNNSPVVHAESKLKTTPSNIEQADWLQLKYAIIMDAAVESVNNLDLLRKIDEWWGTKYCMGGSTKNCIDCSAFTTIIMRDVYGIALPRTAQEQYDQSEHIALEDLKEGDLVFFHTSGRAISHVGVYIANNKFLQASTSGGVTITDLNDKYWQPRFRGAGRVRRY</sequence>
<keyword evidence="4" id="KW-0378">Hydrolase</keyword>
<dbReference type="InterPro" id="IPR038765">
    <property type="entry name" value="Papain-like_cys_pep_sf"/>
</dbReference>
<evidence type="ECO:0000256" key="5">
    <source>
        <dbReference type="ARBA" id="ARBA00022807"/>
    </source>
</evidence>
<dbReference type="PANTHER" id="PTHR47360:SF1">
    <property type="entry name" value="ENDOPEPTIDASE NLPC-RELATED"/>
    <property type="match status" value="1"/>
</dbReference>
<evidence type="ECO:0000256" key="1">
    <source>
        <dbReference type="ARBA" id="ARBA00007074"/>
    </source>
</evidence>
<dbReference type="Gene3D" id="3.90.1720.10">
    <property type="entry name" value="endopeptidase domain like (from Nostoc punctiforme)"/>
    <property type="match status" value="1"/>
</dbReference>
<dbReference type="InterPro" id="IPR000064">
    <property type="entry name" value="NLP_P60_dom"/>
</dbReference>
<dbReference type="InterPro" id="IPR052062">
    <property type="entry name" value="Murein_DD/LD_carboxypeptidase"/>
</dbReference>
<dbReference type="PROSITE" id="PS51935">
    <property type="entry name" value="NLPC_P60"/>
    <property type="match status" value="1"/>
</dbReference>
<dbReference type="RefSeq" id="WP_379012303.1">
    <property type="nucleotide sequence ID" value="NZ_JBHSDC010000002.1"/>
</dbReference>
<keyword evidence="2" id="KW-0645">Protease</keyword>
<comment type="similarity">
    <text evidence="1">Belongs to the peptidase C40 family.</text>
</comment>
<protein>
    <submittedName>
        <fullName evidence="7">C40 family peptidase</fullName>
    </submittedName>
</protein>
<dbReference type="PANTHER" id="PTHR47360">
    <property type="entry name" value="MUREIN DD-ENDOPEPTIDASE MEPS/MUREIN LD-CARBOXYPEPTIDASE"/>
    <property type="match status" value="1"/>
</dbReference>
<evidence type="ECO:0000256" key="3">
    <source>
        <dbReference type="ARBA" id="ARBA00022729"/>
    </source>
</evidence>
<dbReference type="PROSITE" id="PS51257">
    <property type="entry name" value="PROKAR_LIPOPROTEIN"/>
    <property type="match status" value="1"/>
</dbReference>
<dbReference type="Proteomes" id="UP001595906">
    <property type="component" value="Unassembled WGS sequence"/>
</dbReference>
<proteinExistence type="inferred from homology"/>
<keyword evidence="3" id="KW-0732">Signal</keyword>
<dbReference type="EMBL" id="JBHSDC010000002">
    <property type="protein sequence ID" value="MFC4230918.1"/>
    <property type="molecule type" value="Genomic_DNA"/>
</dbReference>
<evidence type="ECO:0000259" key="6">
    <source>
        <dbReference type="PROSITE" id="PS51935"/>
    </source>
</evidence>
<gene>
    <name evidence="7" type="ORF">ACFOW1_03375</name>
</gene>
<accession>A0ABV8PUU2</accession>
<keyword evidence="5" id="KW-0788">Thiol protease</keyword>
<reference evidence="8" key="1">
    <citation type="journal article" date="2019" name="Int. J. Syst. Evol. Microbiol.">
        <title>The Global Catalogue of Microorganisms (GCM) 10K type strain sequencing project: providing services to taxonomists for standard genome sequencing and annotation.</title>
        <authorList>
            <consortium name="The Broad Institute Genomics Platform"/>
            <consortium name="The Broad Institute Genome Sequencing Center for Infectious Disease"/>
            <person name="Wu L."/>
            <person name="Ma J."/>
        </authorList>
    </citation>
    <scope>NUCLEOTIDE SEQUENCE [LARGE SCALE GENOMIC DNA]</scope>
    <source>
        <strain evidence="8">CECT 8010</strain>
    </source>
</reference>
<feature type="domain" description="NlpC/P60" evidence="6">
    <location>
        <begin position="109"/>
        <end position="231"/>
    </location>
</feature>
<dbReference type="Pfam" id="PF00877">
    <property type="entry name" value="NLPC_P60"/>
    <property type="match status" value="1"/>
</dbReference>
<organism evidence="7 8">
    <name type="scientific">Parasediminibacterium paludis</name>
    <dbReference type="NCBI Taxonomy" id="908966"/>
    <lineage>
        <taxon>Bacteria</taxon>
        <taxon>Pseudomonadati</taxon>
        <taxon>Bacteroidota</taxon>
        <taxon>Chitinophagia</taxon>
        <taxon>Chitinophagales</taxon>
        <taxon>Chitinophagaceae</taxon>
        <taxon>Parasediminibacterium</taxon>
    </lineage>
</organism>
<evidence type="ECO:0000313" key="8">
    <source>
        <dbReference type="Proteomes" id="UP001595906"/>
    </source>
</evidence>
<evidence type="ECO:0000256" key="2">
    <source>
        <dbReference type="ARBA" id="ARBA00022670"/>
    </source>
</evidence>
<evidence type="ECO:0000256" key="4">
    <source>
        <dbReference type="ARBA" id="ARBA00022801"/>
    </source>
</evidence>
<comment type="caution">
    <text evidence="7">The sequence shown here is derived from an EMBL/GenBank/DDBJ whole genome shotgun (WGS) entry which is preliminary data.</text>
</comment>
<evidence type="ECO:0000313" key="7">
    <source>
        <dbReference type="EMBL" id="MFC4230918.1"/>
    </source>
</evidence>
<keyword evidence="8" id="KW-1185">Reference proteome</keyword>
<name>A0ABV8PUU2_9BACT</name>
<dbReference type="SUPFAM" id="SSF54001">
    <property type="entry name" value="Cysteine proteinases"/>
    <property type="match status" value="1"/>
</dbReference>